<protein>
    <submittedName>
        <fullName evidence="10">Chaplin</fullName>
    </submittedName>
</protein>
<evidence type="ECO:0000256" key="7">
    <source>
        <dbReference type="PROSITE-ProRule" id="PRU01232"/>
    </source>
</evidence>
<evidence type="ECO:0000256" key="6">
    <source>
        <dbReference type="ARBA" id="ARBA00023087"/>
    </source>
</evidence>
<organism evidence="10 11">
    <name type="scientific">Streptomyces silvensis</name>
    <dbReference type="NCBI Taxonomy" id="1765722"/>
    <lineage>
        <taxon>Bacteria</taxon>
        <taxon>Bacillati</taxon>
        <taxon>Actinomycetota</taxon>
        <taxon>Actinomycetes</taxon>
        <taxon>Kitasatosporales</taxon>
        <taxon>Streptomycetaceae</taxon>
        <taxon>Streptomyces</taxon>
    </lineage>
</organism>
<keyword evidence="11" id="KW-1185">Reference proteome</keyword>
<dbReference type="AlphaFoldDB" id="A0A0W7X3P1"/>
<dbReference type="GO" id="GO:0007155">
    <property type="term" value="P:cell adhesion"/>
    <property type="evidence" value="ECO:0007669"/>
    <property type="project" value="UniProtKB-KW"/>
</dbReference>
<evidence type="ECO:0000256" key="2">
    <source>
        <dbReference type="ARBA" id="ARBA00022512"/>
    </source>
</evidence>
<name>A0A0W7X3P1_9ACTN</name>
<reference evidence="10 11" key="1">
    <citation type="submission" date="2015-12" db="EMBL/GenBank/DDBJ databases">
        <title>Draft genome sequence of Streptomyces silvensis ATCC 53525, a producer of novel hormone antagonists.</title>
        <authorList>
            <person name="Johnston C.W."/>
            <person name="Li Y."/>
            <person name="Magarvey N.A."/>
        </authorList>
    </citation>
    <scope>NUCLEOTIDE SEQUENCE [LARGE SCALE GENOMIC DNA]</scope>
    <source>
        <strain evidence="10 11">ATCC 53525</strain>
    </source>
</reference>
<proteinExistence type="predicted"/>
<keyword evidence="3" id="KW-0964">Secreted</keyword>
<dbReference type="OrthoDB" id="3544424at2"/>
<feature type="domain" description="Chaplin" evidence="9">
    <location>
        <begin position="39"/>
        <end position="79"/>
    </location>
</feature>
<keyword evidence="4 8" id="KW-0732">Signal</keyword>
<evidence type="ECO:0000256" key="3">
    <source>
        <dbReference type="ARBA" id="ARBA00022525"/>
    </source>
</evidence>
<evidence type="ECO:0000256" key="1">
    <source>
        <dbReference type="ARBA" id="ARBA00004191"/>
    </source>
</evidence>
<evidence type="ECO:0000256" key="8">
    <source>
        <dbReference type="SAM" id="SignalP"/>
    </source>
</evidence>
<evidence type="ECO:0000313" key="10">
    <source>
        <dbReference type="EMBL" id="KUF17525.1"/>
    </source>
</evidence>
<evidence type="ECO:0000256" key="5">
    <source>
        <dbReference type="ARBA" id="ARBA00022889"/>
    </source>
</evidence>
<dbReference type="STRING" id="1765722.AT728_08825"/>
<keyword evidence="6 7" id="KW-0034">Amyloid</keyword>
<comment type="subcellular location">
    <subcellularLocation>
        <location evidence="1">Secreted</location>
        <location evidence="1">Cell wall</location>
    </subcellularLocation>
</comment>
<sequence length="81" mass="7804">MRKRAFFAAAALAATVVIGGAGAAAADPDPDAAAATTNNPGVISGNAVQIPVDLGVNACGLTVDVLGALNPATGNQCQNDQ</sequence>
<evidence type="ECO:0000313" key="11">
    <source>
        <dbReference type="Proteomes" id="UP000054804"/>
    </source>
</evidence>
<dbReference type="PROSITE" id="PS51884">
    <property type="entry name" value="CHAPLIN"/>
    <property type="match status" value="1"/>
</dbReference>
<keyword evidence="5" id="KW-0130">Cell adhesion</keyword>
<evidence type="ECO:0000256" key="4">
    <source>
        <dbReference type="ARBA" id="ARBA00022729"/>
    </source>
</evidence>
<dbReference type="RefSeq" id="WP_058847990.1">
    <property type="nucleotide sequence ID" value="NZ_LOCL01000033.1"/>
</dbReference>
<feature type="signal peptide" evidence="8">
    <location>
        <begin position="1"/>
        <end position="26"/>
    </location>
</feature>
<dbReference type="Proteomes" id="UP000054804">
    <property type="component" value="Unassembled WGS sequence"/>
</dbReference>
<feature type="chain" id="PRO_5039076753" evidence="8">
    <location>
        <begin position="27"/>
        <end position="81"/>
    </location>
</feature>
<gene>
    <name evidence="10" type="ORF">AT728_08825</name>
</gene>
<keyword evidence="2" id="KW-0134">Cell wall</keyword>
<evidence type="ECO:0000259" key="9">
    <source>
        <dbReference type="PROSITE" id="PS51884"/>
    </source>
</evidence>
<dbReference type="EMBL" id="LOCL01000033">
    <property type="protein sequence ID" value="KUF17525.1"/>
    <property type="molecule type" value="Genomic_DNA"/>
</dbReference>
<dbReference type="InterPro" id="IPR005528">
    <property type="entry name" value="ChpA-H"/>
</dbReference>
<accession>A0A0W7X3P1</accession>
<dbReference type="Pfam" id="PF03777">
    <property type="entry name" value="ChpA-C"/>
    <property type="match status" value="1"/>
</dbReference>
<comment type="caution">
    <text evidence="10">The sequence shown here is derived from an EMBL/GenBank/DDBJ whole genome shotgun (WGS) entry which is preliminary data.</text>
</comment>